<dbReference type="Pfam" id="PF07969">
    <property type="entry name" value="Amidohydro_3"/>
    <property type="match status" value="1"/>
</dbReference>
<evidence type="ECO:0000313" key="2">
    <source>
        <dbReference type="EMBL" id="TNC26307.1"/>
    </source>
</evidence>
<organism evidence="2 3">
    <name type="scientific">Mumia zhuanghuii</name>
    <dbReference type="NCBI Taxonomy" id="2585211"/>
    <lineage>
        <taxon>Bacteria</taxon>
        <taxon>Bacillati</taxon>
        <taxon>Actinomycetota</taxon>
        <taxon>Actinomycetes</taxon>
        <taxon>Propionibacteriales</taxon>
        <taxon>Nocardioidaceae</taxon>
        <taxon>Mumia</taxon>
    </lineage>
</organism>
<dbReference type="Proteomes" id="UP000306740">
    <property type="component" value="Unassembled WGS sequence"/>
</dbReference>
<dbReference type="Gene3D" id="2.30.40.10">
    <property type="entry name" value="Urease, subunit C, domain 1"/>
    <property type="match status" value="1"/>
</dbReference>
<sequence>MSDAPGRVLYRGLRSGGLPYAVALAVEGGALAWAGPDAESASWADNADEVVRLPGVLVTPGFVDSHVHLEMTGHAMRGLDLAGSRSRVEALQRLAAHVSRVDDLVVHGHGWDDSDWHDGSLTGPDLDRAADGRAVYLARVDAHSAIVSGALVDRVPSLRDTDGWLGDGRVEREAHHLARAYLETVPDLGDRTASIATALRAAAAAGVVSVHEQAAPHIAPLEDLTRIRTLSAERVVPHVVTYWGEADAFDIAREYGVTGLAGDLNIDGSLGSRTAALHAPYVDDMSSGHLYLDADAVSAHVVACTRAELQAGFHVIGDRASEALIAGLRQARDVLGTDSLRAARHRVEHLEMPTGAHLELLAQLGVTASVQPAFDTAWGGDEGMYAARVGRDRARAMNPFAAMAAIGVPMAFGSDAPVTPFAPWSAIRAATRPRSGGRGLSVPAALHAHTVGGWHAARIDGAGTLDVGAPAHLAFWEVPSDADPLEAALAGEARCVRTTVSGRVAYDAATSSALDS</sequence>
<dbReference type="PANTHER" id="PTHR22642">
    <property type="entry name" value="IMIDAZOLONEPROPIONASE"/>
    <property type="match status" value="1"/>
</dbReference>
<dbReference type="InterPro" id="IPR032466">
    <property type="entry name" value="Metal_Hydrolase"/>
</dbReference>
<evidence type="ECO:0000313" key="3">
    <source>
        <dbReference type="Proteomes" id="UP000306740"/>
    </source>
</evidence>
<dbReference type="RefSeq" id="WP_139107397.1">
    <property type="nucleotide sequence ID" value="NZ_VDFR01000246.1"/>
</dbReference>
<evidence type="ECO:0000259" key="1">
    <source>
        <dbReference type="Pfam" id="PF07969"/>
    </source>
</evidence>
<keyword evidence="2" id="KW-0378">Hydrolase</keyword>
<protein>
    <submittedName>
        <fullName evidence="2">Amidohydrolase family protein</fullName>
    </submittedName>
</protein>
<feature type="domain" description="Amidohydrolase 3" evidence="1">
    <location>
        <begin position="50"/>
        <end position="506"/>
    </location>
</feature>
<name>A0A5C4M472_9ACTN</name>
<dbReference type="AlphaFoldDB" id="A0A5C4M472"/>
<dbReference type="OrthoDB" id="3173428at2"/>
<comment type="caution">
    <text evidence="2">The sequence shown here is derived from an EMBL/GenBank/DDBJ whole genome shotgun (WGS) entry which is preliminary data.</text>
</comment>
<gene>
    <name evidence="2" type="ORF">FHE65_34595</name>
</gene>
<dbReference type="Gene3D" id="3.10.310.70">
    <property type="match status" value="1"/>
</dbReference>
<dbReference type="InterPro" id="IPR011059">
    <property type="entry name" value="Metal-dep_hydrolase_composite"/>
</dbReference>
<dbReference type="PANTHER" id="PTHR22642:SF2">
    <property type="entry name" value="PROTEIN LONG AFTER FAR-RED 3"/>
    <property type="match status" value="1"/>
</dbReference>
<dbReference type="InterPro" id="IPR013108">
    <property type="entry name" value="Amidohydro_3"/>
</dbReference>
<dbReference type="SUPFAM" id="SSF51338">
    <property type="entry name" value="Composite domain of metallo-dependent hydrolases"/>
    <property type="match status" value="1"/>
</dbReference>
<dbReference type="EMBL" id="VDFR01000246">
    <property type="protein sequence ID" value="TNC26307.1"/>
    <property type="molecule type" value="Genomic_DNA"/>
</dbReference>
<proteinExistence type="predicted"/>
<dbReference type="SUPFAM" id="SSF51556">
    <property type="entry name" value="Metallo-dependent hydrolases"/>
    <property type="match status" value="1"/>
</dbReference>
<accession>A0A5C4M472</accession>
<dbReference type="Gene3D" id="3.20.20.140">
    <property type="entry name" value="Metal-dependent hydrolases"/>
    <property type="match status" value="1"/>
</dbReference>
<reference evidence="2 3" key="1">
    <citation type="submission" date="2019-05" db="EMBL/GenBank/DDBJ databases">
        <title>Mumia sp. nov., isolated from the intestinal contents of plateau pika (Ochotona curzoniae) in the Qinghai-Tibet plateau of China.</title>
        <authorList>
            <person name="Tian Z."/>
        </authorList>
    </citation>
    <scope>NUCLEOTIDE SEQUENCE [LARGE SCALE GENOMIC DNA]</scope>
    <source>
        <strain evidence="3">527</strain>
    </source>
</reference>
<dbReference type="GO" id="GO:0016810">
    <property type="term" value="F:hydrolase activity, acting on carbon-nitrogen (but not peptide) bonds"/>
    <property type="evidence" value="ECO:0007669"/>
    <property type="project" value="InterPro"/>
</dbReference>